<proteinExistence type="predicted"/>
<gene>
    <name evidence="1" type="ORF">E2C01_029235</name>
</gene>
<evidence type="ECO:0000313" key="2">
    <source>
        <dbReference type="Proteomes" id="UP000324222"/>
    </source>
</evidence>
<dbReference type="OrthoDB" id="6360064at2759"/>
<accession>A0A5B7EMH8</accession>
<protein>
    <submittedName>
        <fullName evidence="1">Uncharacterized protein</fullName>
    </submittedName>
</protein>
<dbReference type="Proteomes" id="UP000324222">
    <property type="component" value="Unassembled WGS sequence"/>
</dbReference>
<name>A0A5B7EMH8_PORTR</name>
<dbReference type="AlphaFoldDB" id="A0A5B7EMH8"/>
<sequence>MSWLLDGEGLELLYKAQVRSSLEFPCLAWGGFANKHLTLLHKVQNGPERLIRDAAGQQPRLRILQHRRDVEGLTVMYKVQVERVSYMQELHLPARYPQVTTHTVTQTLGSSC</sequence>
<dbReference type="EMBL" id="VSRR010003348">
    <property type="protein sequence ID" value="MPC35800.1"/>
    <property type="molecule type" value="Genomic_DNA"/>
</dbReference>
<keyword evidence="2" id="KW-1185">Reference proteome</keyword>
<reference evidence="1 2" key="1">
    <citation type="submission" date="2019-05" db="EMBL/GenBank/DDBJ databases">
        <title>Another draft genome of Portunus trituberculatus and its Hox gene families provides insights of decapod evolution.</title>
        <authorList>
            <person name="Jeong J.-H."/>
            <person name="Song I."/>
            <person name="Kim S."/>
            <person name="Choi T."/>
            <person name="Kim D."/>
            <person name="Ryu S."/>
            <person name="Kim W."/>
        </authorList>
    </citation>
    <scope>NUCLEOTIDE SEQUENCE [LARGE SCALE GENOMIC DNA]</scope>
    <source>
        <tissue evidence="1">Muscle</tissue>
    </source>
</reference>
<evidence type="ECO:0000313" key="1">
    <source>
        <dbReference type="EMBL" id="MPC35800.1"/>
    </source>
</evidence>
<organism evidence="1 2">
    <name type="scientific">Portunus trituberculatus</name>
    <name type="common">Swimming crab</name>
    <name type="synonym">Neptunus trituberculatus</name>
    <dbReference type="NCBI Taxonomy" id="210409"/>
    <lineage>
        <taxon>Eukaryota</taxon>
        <taxon>Metazoa</taxon>
        <taxon>Ecdysozoa</taxon>
        <taxon>Arthropoda</taxon>
        <taxon>Crustacea</taxon>
        <taxon>Multicrustacea</taxon>
        <taxon>Malacostraca</taxon>
        <taxon>Eumalacostraca</taxon>
        <taxon>Eucarida</taxon>
        <taxon>Decapoda</taxon>
        <taxon>Pleocyemata</taxon>
        <taxon>Brachyura</taxon>
        <taxon>Eubrachyura</taxon>
        <taxon>Portunoidea</taxon>
        <taxon>Portunidae</taxon>
        <taxon>Portuninae</taxon>
        <taxon>Portunus</taxon>
    </lineage>
</organism>
<comment type="caution">
    <text evidence="1">The sequence shown here is derived from an EMBL/GenBank/DDBJ whole genome shotgun (WGS) entry which is preliminary data.</text>
</comment>